<keyword evidence="1" id="KW-1133">Transmembrane helix</keyword>
<protein>
    <submittedName>
        <fullName evidence="2">Uncharacterized protein</fullName>
    </submittedName>
</protein>
<reference evidence="2 3" key="1">
    <citation type="submission" date="2023-04" db="EMBL/GenBank/DDBJ databases">
        <title>Genome of Basidiobolus ranarum AG-B5.</title>
        <authorList>
            <person name="Stajich J.E."/>
            <person name="Carter-House D."/>
            <person name="Gryganskyi A."/>
        </authorList>
    </citation>
    <scope>NUCLEOTIDE SEQUENCE [LARGE SCALE GENOMIC DNA]</scope>
    <source>
        <strain evidence="2 3">AG-B5</strain>
    </source>
</reference>
<comment type="caution">
    <text evidence="2">The sequence shown here is derived from an EMBL/GenBank/DDBJ whole genome shotgun (WGS) entry which is preliminary data.</text>
</comment>
<keyword evidence="1" id="KW-0472">Membrane</keyword>
<organism evidence="2 3">
    <name type="scientific">Basidiobolus ranarum</name>
    <dbReference type="NCBI Taxonomy" id="34480"/>
    <lineage>
        <taxon>Eukaryota</taxon>
        <taxon>Fungi</taxon>
        <taxon>Fungi incertae sedis</taxon>
        <taxon>Zoopagomycota</taxon>
        <taxon>Entomophthoromycotina</taxon>
        <taxon>Basidiobolomycetes</taxon>
        <taxon>Basidiobolales</taxon>
        <taxon>Basidiobolaceae</taxon>
        <taxon>Basidiobolus</taxon>
    </lineage>
</organism>
<gene>
    <name evidence="2" type="ORF">K7432_011557</name>
</gene>
<sequence length="103" mass="11634">MPGFLVSYLTDFKRQYKNIDAITECQTTSNHRDHFAVSRGKFSFFFFSFLSLPSTLFKGLYLPLLTVCNHRSTIYASNGLCDGTDAYVASNKFPTNEGQLQGK</sequence>
<dbReference type="EMBL" id="JASJQH010000906">
    <property type="protein sequence ID" value="KAK9762575.1"/>
    <property type="molecule type" value="Genomic_DNA"/>
</dbReference>
<keyword evidence="3" id="KW-1185">Reference proteome</keyword>
<evidence type="ECO:0000313" key="3">
    <source>
        <dbReference type="Proteomes" id="UP001479436"/>
    </source>
</evidence>
<name>A0ABR2WM32_9FUNG</name>
<keyword evidence="1" id="KW-0812">Transmembrane</keyword>
<accession>A0ABR2WM32</accession>
<evidence type="ECO:0000256" key="1">
    <source>
        <dbReference type="SAM" id="Phobius"/>
    </source>
</evidence>
<feature type="transmembrane region" description="Helical" evidence="1">
    <location>
        <begin position="42"/>
        <end position="64"/>
    </location>
</feature>
<dbReference type="Proteomes" id="UP001479436">
    <property type="component" value="Unassembled WGS sequence"/>
</dbReference>
<proteinExistence type="predicted"/>
<evidence type="ECO:0000313" key="2">
    <source>
        <dbReference type="EMBL" id="KAK9762575.1"/>
    </source>
</evidence>